<dbReference type="Pfam" id="PF09754">
    <property type="entry name" value="PAC2"/>
    <property type="match status" value="1"/>
</dbReference>
<evidence type="ECO:0000313" key="4">
    <source>
        <dbReference type="EMBL" id="KAJ6221465.1"/>
    </source>
</evidence>
<dbReference type="PANTHER" id="PTHR12970">
    <property type="entry name" value="PROTEASOME ASSEMBLY CHAPERONE 2"/>
    <property type="match status" value="1"/>
</dbReference>
<dbReference type="GO" id="GO:0005634">
    <property type="term" value="C:nucleus"/>
    <property type="evidence" value="ECO:0007669"/>
    <property type="project" value="TreeGrafter"/>
</dbReference>
<evidence type="ECO:0000256" key="2">
    <source>
        <dbReference type="ARBA" id="ARBA00023186"/>
    </source>
</evidence>
<protein>
    <recommendedName>
        <fullName evidence="1">Proteasome assembly chaperone 2</fullName>
    </recommendedName>
</protein>
<keyword evidence="2" id="KW-0143">Chaperone</keyword>
<accession>A0A9Q0MCV8</accession>
<dbReference type="AlphaFoldDB" id="A0A9Q0MCV8"/>
<evidence type="ECO:0000256" key="1">
    <source>
        <dbReference type="ARBA" id="ARBA00019186"/>
    </source>
</evidence>
<dbReference type="Proteomes" id="UP001142055">
    <property type="component" value="Chromosome 1"/>
</dbReference>
<dbReference type="InterPro" id="IPR016562">
    <property type="entry name" value="Proteasome_assmbl_chp_2_euk"/>
</dbReference>
<organism evidence="4 5">
    <name type="scientific">Blomia tropicalis</name>
    <name type="common">Mite</name>
    <dbReference type="NCBI Taxonomy" id="40697"/>
    <lineage>
        <taxon>Eukaryota</taxon>
        <taxon>Metazoa</taxon>
        <taxon>Ecdysozoa</taxon>
        <taxon>Arthropoda</taxon>
        <taxon>Chelicerata</taxon>
        <taxon>Arachnida</taxon>
        <taxon>Acari</taxon>
        <taxon>Acariformes</taxon>
        <taxon>Sarcoptiformes</taxon>
        <taxon>Astigmata</taxon>
        <taxon>Glycyphagoidea</taxon>
        <taxon>Echimyopodidae</taxon>
        <taxon>Blomia</taxon>
    </lineage>
</organism>
<dbReference type="GO" id="GO:0043248">
    <property type="term" value="P:proteasome assembly"/>
    <property type="evidence" value="ECO:0007669"/>
    <property type="project" value="TreeGrafter"/>
</dbReference>
<dbReference type="OMA" id="HSTPFRY"/>
<evidence type="ECO:0000313" key="5">
    <source>
        <dbReference type="Proteomes" id="UP001142055"/>
    </source>
</evidence>
<proteinExistence type="inferred from homology"/>
<sequence>MVSFFIPLKKDFQLTENQWDEYTLIIPCVSVGNVPQLTVDLLVNTFLKINDFDASKEKDLQLVGYIRSKHVYPFAGPDPFALHGSMLATSIQVFASDSKKLVIIQQRSPIYQEHRNDFYDELINWISPQKFSQIIFLSSSFDHYLSPDIGVGTNFPIKYMGSNLDQQLQMYLEEKLDINPIQSVDPCKMNDETDRKIHLPGSGSARAYLKCFNAALKSRQTKLICLVMYCSEGDNRLHSFKMADKIAKLINRSEQVLKLKPMRLDDESGDCGQGEYEWSVPFSWRAMFGDEPPSEIF</sequence>
<dbReference type="InterPro" id="IPR019151">
    <property type="entry name" value="Proteasome_assmbl_chaperone_2"/>
</dbReference>
<evidence type="ECO:0000256" key="3">
    <source>
        <dbReference type="ARBA" id="ARBA00025745"/>
    </source>
</evidence>
<dbReference type="InterPro" id="IPR038389">
    <property type="entry name" value="PSMG2_sf"/>
</dbReference>
<comment type="similarity">
    <text evidence="3">Belongs to the PSMG2 family.</text>
</comment>
<gene>
    <name evidence="4" type="ORF">RDWZM_000010</name>
</gene>
<dbReference type="Gene3D" id="3.40.50.10900">
    <property type="entry name" value="PAC-like subunit"/>
    <property type="match status" value="2"/>
</dbReference>
<dbReference type="GO" id="GO:0005829">
    <property type="term" value="C:cytosol"/>
    <property type="evidence" value="ECO:0007669"/>
    <property type="project" value="TreeGrafter"/>
</dbReference>
<dbReference type="EMBL" id="JAPWDV010000001">
    <property type="protein sequence ID" value="KAJ6221465.1"/>
    <property type="molecule type" value="Genomic_DNA"/>
</dbReference>
<name>A0A9Q0MCV8_BLOTA</name>
<keyword evidence="5" id="KW-1185">Reference proteome</keyword>
<dbReference type="PIRSF" id="PIRSF010044">
    <property type="entry name" value="UCP010044"/>
    <property type="match status" value="1"/>
</dbReference>
<dbReference type="PANTHER" id="PTHR12970:SF1">
    <property type="entry name" value="PROTEASOME ASSEMBLY CHAPERONE 2"/>
    <property type="match status" value="1"/>
</dbReference>
<reference evidence="4" key="1">
    <citation type="submission" date="2022-12" db="EMBL/GenBank/DDBJ databases">
        <title>Genome assemblies of Blomia tropicalis.</title>
        <authorList>
            <person name="Cui Y."/>
        </authorList>
    </citation>
    <scope>NUCLEOTIDE SEQUENCE</scope>
    <source>
        <tissue evidence="4">Adult mites</tissue>
    </source>
</reference>
<comment type="caution">
    <text evidence="4">The sequence shown here is derived from an EMBL/GenBank/DDBJ whole genome shotgun (WGS) entry which is preliminary data.</text>
</comment>